<evidence type="ECO:0000256" key="34">
    <source>
        <dbReference type="ARBA" id="ARBA00049368"/>
    </source>
</evidence>
<accession>A0A834M7D8</accession>
<dbReference type="EC" id="1.3.1.74" evidence="5"/>
<dbReference type="InterPro" id="IPR013149">
    <property type="entry name" value="ADH-like_C"/>
</dbReference>
<evidence type="ECO:0000313" key="36">
    <source>
        <dbReference type="EMBL" id="KAF7270901.1"/>
    </source>
</evidence>
<keyword evidence="14" id="KW-0443">Lipid metabolism</keyword>
<evidence type="ECO:0000256" key="8">
    <source>
        <dbReference type="ARBA" id="ARBA00022501"/>
    </source>
</evidence>
<comment type="catalytic activity">
    <reaction evidence="24">
        <text>13,14-dihydro-15-oxo-prostaglandin F1alpha + NADP(+) = 15-oxoprostaglandin F1alpha + NADPH + H(+)</text>
        <dbReference type="Rhea" id="RHEA:50592"/>
        <dbReference type="ChEBI" id="CHEBI:15378"/>
        <dbReference type="ChEBI" id="CHEBI:57783"/>
        <dbReference type="ChEBI" id="CHEBI:58349"/>
        <dbReference type="ChEBI" id="CHEBI:79072"/>
        <dbReference type="ChEBI" id="CHEBI:133411"/>
    </reaction>
    <physiologicalReaction direction="right-to-left" evidence="24">
        <dbReference type="Rhea" id="RHEA:50594"/>
    </physiologicalReaction>
</comment>
<comment type="catalytic activity">
    <reaction evidence="27">
        <text>13,14-dihydro-15-oxo-PGF2alpha + NADP(+) = 15-oxoprostaglandin F2alpha + NADPH + H(+)</text>
        <dbReference type="Rhea" id="RHEA:50588"/>
        <dbReference type="ChEBI" id="CHEBI:15378"/>
        <dbReference type="ChEBI" id="CHEBI:57783"/>
        <dbReference type="ChEBI" id="CHEBI:58349"/>
        <dbReference type="ChEBI" id="CHEBI:133374"/>
        <dbReference type="ChEBI" id="CHEBI:133409"/>
    </reaction>
    <physiologicalReaction direction="right-to-left" evidence="27">
        <dbReference type="Rhea" id="RHEA:50590"/>
    </physiologicalReaction>
</comment>
<comment type="catalytic activity">
    <reaction evidence="29">
        <text>20-hydroxy-leukotriene B4 + NADP(+) = 12-oxo-20-hydroxy-leukotriene B4 + NADPH + H(+)</text>
        <dbReference type="Rhea" id="RHEA:51208"/>
        <dbReference type="ChEBI" id="CHEBI:15378"/>
        <dbReference type="ChEBI" id="CHEBI:57460"/>
        <dbReference type="ChEBI" id="CHEBI:57783"/>
        <dbReference type="ChEBI" id="CHEBI:58349"/>
        <dbReference type="ChEBI" id="CHEBI:133346"/>
    </reaction>
    <physiologicalReaction direction="left-to-right" evidence="29">
        <dbReference type="Rhea" id="RHEA:51209"/>
    </physiologicalReaction>
</comment>
<evidence type="ECO:0000256" key="19">
    <source>
        <dbReference type="ARBA" id="ARBA00033119"/>
    </source>
</evidence>
<dbReference type="GO" id="GO:0047522">
    <property type="term" value="F:15-oxoprostaglandin 13-reductase [NAD(P)+] activity"/>
    <property type="evidence" value="ECO:0007669"/>
    <property type="project" value="UniProtKB-EC"/>
</dbReference>
<comment type="subunit">
    <text evidence="3">Monomer or homodimer.</text>
</comment>
<evidence type="ECO:0000256" key="23">
    <source>
        <dbReference type="ARBA" id="ARBA00047871"/>
    </source>
</evidence>
<keyword evidence="15" id="KW-0379">Hydroxylation</keyword>
<evidence type="ECO:0000256" key="7">
    <source>
        <dbReference type="ARBA" id="ARBA00022490"/>
    </source>
</evidence>
<name>A0A834M7D8_RHYFE</name>
<evidence type="ECO:0000256" key="31">
    <source>
        <dbReference type="ARBA" id="ARBA00049068"/>
    </source>
</evidence>
<dbReference type="OrthoDB" id="809632at2759"/>
<keyword evidence="12" id="KW-0007">Acetylation</keyword>
<evidence type="ECO:0000256" key="6">
    <source>
        <dbReference type="ARBA" id="ARBA00020651"/>
    </source>
</evidence>
<dbReference type="Pfam" id="PF16884">
    <property type="entry name" value="ADH_N_2"/>
    <property type="match status" value="1"/>
</dbReference>
<comment type="catalytic activity">
    <reaction evidence="32">
        <text>13,14-dihydro-15-oxo-prostaglandin E1 + NADP(+) = 15-oxoprostaglandin E1 + NADPH + H(+)</text>
        <dbReference type="Rhea" id="RHEA:50584"/>
        <dbReference type="ChEBI" id="CHEBI:15378"/>
        <dbReference type="ChEBI" id="CHEBI:57401"/>
        <dbReference type="ChEBI" id="CHEBI:57783"/>
        <dbReference type="ChEBI" id="CHEBI:58349"/>
        <dbReference type="ChEBI" id="CHEBI:133408"/>
    </reaction>
    <physiologicalReaction direction="right-to-left" evidence="32">
        <dbReference type="Rhea" id="RHEA:50586"/>
    </physiologicalReaction>
</comment>
<evidence type="ECO:0000256" key="13">
    <source>
        <dbReference type="ARBA" id="ARBA00023002"/>
    </source>
</evidence>
<evidence type="ECO:0000256" key="33">
    <source>
        <dbReference type="ARBA" id="ARBA00049179"/>
    </source>
</evidence>
<dbReference type="SMART" id="SM00829">
    <property type="entry name" value="PKS_ER"/>
    <property type="match status" value="1"/>
</dbReference>
<dbReference type="InterPro" id="IPR041694">
    <property type="entry name" value="ADH_N_2"/>
</dbReference>
<evidence type="ECO:0000256" key="17">
    <source>
        <dbReference type="ARBA" id="ARBA00032255"/>
    </source>
</evidence>
<comment type="catalytic activity">
    <reaction evidence="31">
        <text>(5S,12S)-dihydroxy-(6E,10E,12E,14Z)-eicosatetraenoate + NADP(+) = 12-oxo-(5S)-hydroxy-(6E,8E,10E,14Z)-eicosatetraenoate + NADPH + H(+)</text>
        <dbReference type="Rhea" id="RHEA:51212"/>
        <dbReference type="ChEBI" id="CHEBI:15378"/>
        <dbReference type="ChEBI" id="CHEBI:57783"/>
        <dbReference type="ChEBI" id="CHEBI:58349"/>
        <dbReference type="ChEBI" id="CHEBI:133974"/>
        <dbReference type="ChEBI" id="CHEBI:133975"/>
    </reaction>
    <physiologicalReaction direction="left-to-right" evidence="31">
        <dbReference type="Rhea" id="RHEA:51213"/>
    </physiologicalReaction>
</comment>
<evidence type="ECO:0000256" key="32">
    <source>
        <dbReference type="ARBA" id="ARBA00049070"/>
    </source>
</evidence>
<evidence type="ECO:0000256" key="18">
    <source>
        <dbReference type="ARBA" id="ARBA00032297"/>
    </source>
</evidence>
<evidence type="ECO:0000256" key="9">
    <source>
        <dbReference type="ARBA" id="ARBA00022553"/>
    </source>
</evidence>
<comment type="catalytic activity">
    <reaction evidence="34">
        <text>hexanal + NADP(+) = (E)-hex-2-enal + NADPH + H(+)</text>
        <dbReference type="Rhea" id="RHEA:50776"/>
        <dbReference type="ChEBI" id="CHEBI:15378"/>
        <dbReference type="ChEBI" id="CHEBI:28913"/>
        <dbReference type="ChEBI" id="CHEBI:57783"/>
        <dbReference type="ChEBI" id="CHEBI:58349"/>
        <dbReference type="ChEBI" id="CHEBI:88528"/>
    </reaction>
    <physiologicalReaction direction="right-to-left" evidence="34">
        <dbReference type="Rhea" id="RHEA:50778"/>
    </physiologicalReaction>
</comment>
<evidence type="ECO:0000256" key="21">
    <source>
        <dbReference type="ARBA" id="ARBA00047617"/>
    </source>
</evidence>
<dbReference type="InterPro" id="IPR045010">
    <property type="entry name" value="MDR_fam"/>
</dbReference>
<evidence type="ECO:0000256" key="27">
    <source>
        <dbReference type="ARBA" id="ARBA00048290"/>
    </source>
</evidence>
<keyword evidence="10" id="KW-0276">Fatty acid metabolism</keyword>
<keyword evidence="8" id="KW-0644">Prostaglandin metabolism</keyword>
<dbReference type="CDD" id="cd08294">
    <property type="entry name" value="leukotriene_B4_DH_like"/>
    <property type="match status" value="1"/>
</dbReference>
<evidence type="ECO:0000256" key="11">
    <source>
        <dbReference type="ARBA" id="ARBA00022857"/>
    </source>
</evidence>
<evidence type="ECO:0000256" key="28">
    <source>
        <dbReference type="ARBA" id="ARBA00048387"/>
    </source>
</evidence>
<evidence type="ECO:0000256" key="5">
    <source>
        <dbReference type="ARBA" id="ARBA00012410"/>
    </source>
</evidence>
<reference evidence="36" key="1">
    <citation type="submission" date="2020-08" db="EMBL/GenBank/DDBJ databases">
        <title>Genome sequencing and assembly of the red palm weevil Rhynchophorus ferrugineus.</title>
        <authorList>
            <person name="Dias G.B."/>
            <person name="Bergman C.M."/>
            <person name="Manee M."/>
        </authorList>
    </citation>
    <scope>NUCLEOTIDE SEQUENCE</scope>
    <source>
        <strain evidence="36">AA-2017</strain>
        <tissue evidence="36">Whole larva</tissue>
    </source>
</reference>
<dbReference type="GO" id="GO:0005737">
    <property type="term" value="C:cytoplasm"/>
    <property type="evidence" value="ECO:0007669"/>
    <property type="project" value="UniProtKB-SubCell"/>
</dbReference>
<keyword evidence="7" id="KW-0963">Cytoplasm</keyword>
<evidence type="ECO:0000256" key="24">
    <source>
        <dbReference type="ARBA" id="ARBA00047878"/>
    </source>
</evidence>
<evidence type="ECO:0000256" key="29">
    <source>
        <dbReference type="ARBA" id="ARBA00048591"/>
    </source>
</evidence>
<protein>
    <recommendedName>
        <fullName evidence="6">Prostaglandin reductase 1</fullName>
        <ecNumber evidence="4">1.3.1.48</ecNumber>
        <ecNumber evidence="5">1.3.1.74</ecNumber>
    </recommendedName>
    <alternativeName>
        <fullName evidence="19">15-oxoprostaglandin 13-reductase</fullName>
    </alternativeName>
    <alternativeName>
        <fullName evidence="17">Dithiolethione-inducible gene 1 protein</fullName>
    </alternativeName>
    <alternativeName>
        <fullName evidence="16">Leukotriene B4 12-hydroxydehydrogenase</fullName>
    </alternativeName>
    <alternativeName>
        <fullName evidence="18">NAD(P)H-dependent alkenal/one oxidoreductase</fullName>
    </alternativeName>
</protein>
<evidence type="ECO:0000256" key="25">
    <source>
        <dbReference type="ARBA" id="ARBA00047903"/>
    </source>
</evidence>
<evidence type="ECO:0000256" key="20">
    <source>
        <dbReference type="ARBA" id="ARBA00047461"/>
    </source>
</evidence>
<keyword evidence="37" id="KW-1185">Reference proteome</keyword>
<evidence type="ECO:0000256" key="10">
    <source>
        <dbReference type="ARBA" id="ARBA00022832"/>
    </source>
</evidence>
<gene>
    <name evidence="36" type="ORF">GWI33_016164</name>
</gene>
<dbReference type="AlphaFoldDB" id="A0A834M7D8"/>
<comment type="catalytic activity">
    <reaction evidence="25">
        <text>dodecanal + NADP(+) = (2E)-dodecenal + NADPH + H(+)</text>
        <dbReference type="Rhea" id="RHEA:50784"/>
        <dbReference type="ChEBI" id="CHEBI:15378"/>
        <dbReference type="ChEBI" id="CHEBI:27836"/>
        <dbReference type="ChEBI" id="CHEBI:57783"/>
        <dbReference type="ChEBI" id="CHEBI:58349"/>
        <dbReference type="ChEBI" id="CHEBI:133741"/>
    </reaction>
    <physiologicalReaction direction="right-to-left" evidence="25">
        <dbReference type="Rhea" id="RHEA:50786"/>
    </physiologicalReaction>
</comment>
<dbReference type="GO" id="GO:0006693">
    <property type="term" value="P:prostaglandin metabolic process"/>
    <property type="evidence" value="ECO:0007669"/>
    <property type="project" value="UniProtKB-KW"/>
</dbReference>
<dbReference type="FunFam" id="3.40.50.720:FF:000121">
    <property type="entry name" value="Prostaglandin reductase 2"/>
    <property type="match status" value="1"/>
</dbReference>
<proteinExistence type="inferred from homology"/>
<comment type="catalytic activity">
    <reaction evidence="28">
        <text>4-hydroxynonanal + NADP(+) = (E)-4-hydroxynon-2-enal + NADPH + H(+)</text>
        <dbReference type="Rhea" id="RHEA:64736"/>
        <dbReference type="ChEBI" id="CHEBI:15378"/>
        <dbReference type="ChEBI" id="CHEBI:57783"/>
        <dbReference type="ChEBI" id="CHEBI:58349"/>
        <dbReference type="ChEBI" id="CHEBI:58968"/>
        <dbReference type="ChEBI" id="CHEBI:156112"/>
    </reaction>
    <physiologicalReaction direction="right-to-left" evidence="28">
        <dbReference type="Rhea" id="RHEA:64738"/>
    </physiologicalReaction>
</comment>
<evidence type="ECO:0000256" key="30">
    <source>
        <dbReference type="ARBA" id="ARBA00048953"/>
    </source>
</evidence>
<organism evidence="36 37">
    <name type="scientific">Rhynchophorus ferrugineus</name>
    <name type="common">Red palm weevil</name>
    <name type="synonym">Curculio ferrugineus</name>
    <dbReference type="NCBI Taxonomy" id="354439"/>
    <lineage>
        <taxon>Eukaryota</taxon>
        <taxon>Metazoa</taxon>
        <taxon>Ecdysozoa</taxon>
        <taxon>Arthropoda</taxon>
        <taxon>Hexapoda</taxon>
        <taxon>Insecta</taxon>
        <taxon>Pterygota</taxon>
        <taxon>Neoptera</taxon>
        <taxon>Endopterygota</taxon>
        <taxon>Coleoptera</taxon>
        <taxon>Polyphaga</taxon>
        <taxon>Cucujiformia</taxon>
        <taxon>Curculionidae</taxon>
        <taxon>Dryophthorinae</taxon>
        <taxon>Rhynchophorus</taxon>
    </lineage>
</organism>
<evidence type="ECO:0000256" key="22">
    <source>
        <dbReference type="ARBA" id="ARBA00047742"/>
    </source>
</evidence>
<evidence type="ECO:0000256" key="1">
    <source>
        <dbReference type="ARBA" id="ARBA00004496"/>
    </source>
</evidence>
<keyword evidence="9" id="KW-0597">Phosphoprotein</keyword>
<feature type="domain" description="Enoyl reductase (ER)" evidence="35">
    <location>
        <begin position="20"/>
        <end position="330"/>
    </location>
</feature>
<dbReference type="Proteomes" id="UP000625711">
    <property type="component" value="Unassembled WGS sequence"/>
</dbReference>
<dbReference type="Pfam" id="PF00107">
    <property type="entry name" value="ADH_zinc_N"/>
    <property type="match status" value="1"/>
</dbReference>
<dbReference type="InterPro" id="IPR020843">
    <property type="entry name" value="ER"/>
</dbReference>
<evidence type="ECO:0000259" key="35">
    <source>
        <dbReference type="SMART" id="SM00829"/>
    </source>
</evidence>
<evidence type="ECO:0000256" key="14">
    <source>
        <dbReference type="ARBA" id="ARBA00023098"/>
    </source>
</evidence>
<evidence type="ECO:0000256" key="3">
    <source>
        <dbReference type="ARBA" id="ARBA00011852"/>
    </source>
</evidence>
<comment type="catalytic activity">
    <reaction evidence="20">
        <text>octanal + NADP(+) = (2E)-octenal + NADPH + H(+)</text>
        <dbReference type="Rhea" id="RHEA:50780"/>
        <dbReference type="ChEBI" id="CHEBI:15378"/>
        <dbReference type="ChEBI" id="CHEBI:17935"/>
        <dbReference type="ChEBI" id="CHEBI:57783"/>
        <dbReference type="ChEBI" id="CHEBI:58349"/>
        <dbReference type="ChEBI" id="CHEBI:61748"/>
    </reaction>
    <physiologicalReaction direction="right-to-left" evidence="20">
        <dbReference type="Rhea" id="RHEA:50782"/>
    </physiologicalReaction>
</comment>
<dbReference type="EMBL" id="JAACXV010014047">
    <property type="protein sequence ID" value="KAF7270901.1"/>
    <property type="molecule type" value="Genomic_DNA"/>
</dbReference>
<dbReference type="SUPFAM" id="SSF51735">
    <property type="entry name" value="NAD(P)-binding Rossmann-fold domains"/>
    <property type="match status" value="1"/>
</dbReference>
<comment type="similarity">
    <text evidence="2">Belongs to the NADP-dependent oxidoreductase L4BD family.</text>
</comment>
<evidence type="ECO:0000256" key="4">
    <source>
        <dbReference type="ARBA" id="ARBA00011981"/>
    </source>
</evidence>
<dbReference type="EC" id="1.3.1.48" evidence="4"/>
<comment type="catalytic activity">
    <reaction evidence="30">
        <text>6-trans-leukotriene B4 + NADP(+) = 12-oxo-(5S)-hydroxy-(6E,8E,10E,14Z)-eicosatetraenoate + NADPH + H(+)</text>
        <dbReference type="Rhea" id="RHEA:51204"/>
        <dbReference type="ChEBI" id="CHEBI:15378"/>
        <dbReference type="ChEBI" id="CHEBI:57783"/>
        <dbReference type="ChEBI" id="CHEBI:58349"/>
        <dbReference type="ChEBI" id="CHEBI:90723"/>
        <dbReference type="ChEBI" id="CHEBI:133974"/>
    </reaction>
    <physiologicalReaction direction="left-to-right" evidence="30">
        <dbReference type="Rhea" id="RHEA:51205"/>
    </physiologicalReaction>
</comment>
<dbReference type="InterPro" id="IPR011032">
    <property type="entry name" value="GroES-like_sf"/>
</dbReference>
<comment type="catalytic activity">
    <reaction evidence="23">
        <text>leukotriene B4 + NADP(+) = 12-oxo-leukotriene B4 + NADPH + H(+)</text>
        <dbReference type="Rhea" id="RHEA:50608"/>
        <dbReference type="ChEBI" id="CHEBI:15378"/>
        <dbReference type="ChEBI" id="CHEBI:57461"/>
        <dbReference type="ChEBI" id="CHEBI:57783"/>
        <dbReference type="ChEBI" id="CHEBI:58349"/>
        <dbReference type="ChEBI" id="CHEBI:133309"/>
    </reaction>
    <physiologicalReaction direction="left-to-right" evidence="23">
        <dbReference type="Rhea" id="RHEA:50609"/>
    </physiologicalReaction>
</comment>
<dbReference type="Gene3D" id="3.40.50.720">
    <property type="entry name" value="NAD(P)-binding Rossmann-like Domain"/>
    <property type="match status" value="1"/>
</dbReference>
<dbReference type="InterPro" id="IPR014190">
    <property type="entry name" value="PTGR1"/>
</dbReference>
<dbReference type="InterPro" id="IPR036291">
    <property type="entry name" value="NAD(P)-bd_dom_sf"/>
</dbReference>
<evidence type="ECO:0000256" key="15">
    <source>
        <dbReference type="ARBA" id="ARBA00023278"/>
    </source>
</evidence>
<comment type="caution">
    <text evidence="36">The sequence shown here is derived from an EMBL/GenBank/DDBJ whole genome shotgun (WGS) entry which is preliminary data.</text>
</comment>
<keyword evidence="11" id="KW-0521">NADP</keyword>
<evidence type="ECO:0000256" key="2">
    <source>
        <dbReference type="ARBA" id="ARBA00010460"/>
    </source>
</evidence>
<evidence type="ECO:0000256" key="26">
    <source>
        <dbReference type="ARBA" id="ARBA00048066"/>
    </source>
</evidence>
<comment type="catalytic activity">
    <reaction evidence="22">
        <text>pentan-2-one + NADP(+) = (E)-pent-3-en-2-one + NADPH + H(+)</text>
        <dbReference type="Rhea" id="RHEA:50788"/>
        <dbReference type="ChEBI" id="CHEBI:15378"/>
        <dbReference type="ChEBI" id="CHEBI:16472"/>
        <dbReference type="ChEBI" id="CHEBI:57783"/>
        <dbReference type="ChEBI" id="CHEBI:58349"/>
        <dbReference type="ChEBI" id="CHEBI:145276"/>
    </reaction>
    <physiologicalReaction direction="right-to-left" evidence="22">
        <dbReference type="Rhea" id="RHEA:50790"/>
    </physiologicalReaction>
</comment>
<comment type="catalytic activity">
    <reaction evidence="33">
        <text>an n-alkanal + NADP(+) = an alk-2-enal + NADPH + H(+)</text>
        <dbReference type="Rhea" id="RHEA:13737"/>
        <dbReference type="ChEBI" id="CHEBI:12834"/>
        <dbReference type="ChEBI" id="CHEBI:13757"/>
        <dbReference type="ChEBI" id="CHEBI:15378"/>
        <dbReference type="ChEBI" id="CHEBI:57783"/>
        <dbReference type="ChEBI" id="CHEBI:58349"/>
        <dbReference type="EC" id="1.3.1.74"/>
    </reaction>
    <physiologicalReaction direction="right-to-left" evidence="33">
        <dbReference type="Rhea" id="RHEA:13739"/>
    </physiologicalReaction>
</comment>
<dbReference type="Gene3D" id="3.90.180.10">
    <property type="entry name" value="Medium-chain alcohol dehydrogenases, catalytic domain"/>
    <property type="match status" value="1"/>
</dbReference>
<keyword evidence="13" id="KW-0560">Oxidoreductase</keyword>
<evidence type="ECO:0000256" key="16">
    <source>
        <dbReference type="ARBA" id="ARBA00031851"/>
    </source>
</evidence>
<dbReference type="PANTHER" id="PTHR43205">
    <property type="entry name" value="PROSTAGLANDIN REDUCTASE"/>
    <property type="match status" value="1"/>
</dbReference>
<evidence type="ECO:0000256" key="12">
    <source>
        <dbReference type="ARBA" id="ARBA00022990"/>
    </source>
</evidence>
<evidence type="ECO:0000313" key="37">
    <source>
        <dbReference type="Proteomes" id="UP000625711"/>
    </source>
</evidence>
<comment type="catalytic activity">
    <reaction evidence="21">
        <text>decanal + NADP(+) = (2E)-decenal + NADPH + H(+)</text>
        <dbReference type="Rhea" id="RHEA:50612"/>
        <dbReference type="ChEBI" id="CHEBI:15378"/>
        <dbReference type="ChEBI" id="CHEBI:31457"/>
        <dbReference type="ChEBI" id="CHEBI:57783"/>
        <dbReference type="ChEBI" id="CHEBI:58349"/>
        <dbReference type="ChEBI" id="CHEBI:133455"/>
    </reaction>
    <physiologicalReaction direction="right-to-left" evidence="21">
        <dbReference type="Rhea" id="RHEA:50614"/>
    </physiologicalReaction>
</comment>
<comment type="catalytic activity">
    <reaction evidence="26">
        <text>nonan-2-one + NADP(+) = (3E)-nonen-2-one + NADPH + H(+)</text>
        <dbReference type="Rhea" id="RHEA:50616"/>
        <dbReference type="ChEBI" id="CHEBI:15378"/>
        <dbReference type="ChEBI" id="CHEBI:57783"/>
        <dbReference type="ChEBI" id="CHEBI:58349"/>
        <dbReference type="ChEBI" id="CHEBI:77927"/>
        <dbReference type="ChEBI" id="CHEBI:133457"/>
    </reaction>
    <physiologicalReaction direction="right-to-left" evidence="26">
        <dbReference type="Rhea" id="RHEA:50618"/>
    </physiologicalReaction>
</comment>
<comment type="subcellular location">
    <subcellularLocation>
        <location evidence="1">Cytoplasm</location>
    </subcellularLocation>
</comment>
<dbReference type="PANTHER" id="PTHR43205:SF7">
    <property type="entry name" value="PROSTAGLANDIN REDUCTASE 1"/>
    <property type="match status" value="1"/>
</dbReference>
<dbReference type="SUPFAM" id="SSF50129">
    <property type="entry name" value="GroES-like"/>
    <property type="match status" value="2"/>
</dbReference>
<sequence length="337" mass="37468">MVKAQVYIYDKPFDGLPKEGDLKIVEEELKPLKDGEFLSEAVYLSVDPYMRGYAPFMKTGTPFIGGQIAIIRESKNSKFPVGKYCFGQFGWRSHTVSDGEVQPNEQLFQYVLPDFKGLSPSLGLGVLGMPGNTAYFGLLEICQPKAGETVVVSGAAGAVGSHVGQIAKLKGCKVIGIAGSDEKNKWLIDDLNFDHCINYKTDNIKHKLAELAPNGIDCYFDNVGGEVSSTIINQMNRFGRISVCGAIAAYNEKQVKANVVQPSVAFKQLKMEGFIVNRWNDRWFEGINKNLEWIQNGKLKYRETITYGFENMFHAFTDMLKGVNYGKAIVRVKSLVK</sequence>
<dbReference type="GO" id="GO:0032440">
    <property type="term" value="F:2-alkenal reductase [NAD(P)H] activity"/>
    <property type="evidence" value="ECO:0007669"/>
    <property type="project" value="UniProtKB-EC"/>
</dbReference>